<dbReference type="PANTHER" id="PTHR11247:SF8">
    <property type="entry name" value="PALMITOYL-PROTEIN THIOESTERASE 1"/>
    <property type="match status" value="1"/>
</dbReference>
<dbReference type="SUPFAM" id="SSF53474">
    <property type="entry name" value="alpha/beta-Hydrolases"/>
    <property type="match status" value="1"/>
</dbReference>
<dbReference type="InterPro" id="IPR029058">
    <property type="entry name" value="AB_hydrolase_fold"/>
</dbReference>
<keyword evidence="5" id="KW-0378">Hydrolase</keyword>
<keyword evidence="7" id="KW-0325">Glycoprotein</keyword>
<keyword evidence="10" id="KW-1185">Reference proteome</keyword>
<evidence type="ECO:0000313" key="10">
    <source>
        <dbReference type="Proteomes" id="UP000094336"/>
    </source>
</evidence>
<dbReference type="GeneID" id="30148486"/>
<organism evidence="9 10">
    <name type="scientific">Babjeviella inositovora NRRL Y-12698</name>
    <dbReference type="NCBI Taxonomy" id="984486"/>
    <lineage>
        <taxon>Eukaryota</taxon>
        <taxon>Fungi</taxon>
        <taxon>Dikarya</taxon>
        <taxon>Ascomycota</taxon>
        <taxon>Saccharomycotina</taxon>
        <taxon>Pichiomycetes</taxon>
        <taxon>Serinales incertae sedis</taxon>
        <taxon>Babjeviella</taxon>
    </lineage>
</organism>
<evidence type="ECO:0000256" key="3">
    <source>
        <dbReference type="ARBA" id="ARBA00014212"/>
    </source>
</evidence>
<dbReference type="InterPro" id="IPR002472">
    <property type="entry name" value="Palm_thioest"/>
</dbReference>
<proteinExistence type="inferred from homology"/>
<dbReference type="Gene3D" id="3.40.50.1820">
    <property type="entry name" value="alpha/beta hydrolase"/>
    <property type="match status" value="1"/>
</dbReference>
<dbReference type="AlphaFoldDB" id="A0A1E3QKM5"/>
<evidence type="ECO:0000256" key="8">
    <source>
        <dbReference type="ARBA" id="ARBA00031934"/>
    </source>
</evidence>
<dbReference type="STRING" id="984486.A0A1E3QKM5"/>
<dbReference type="Pfam" id="PF02089">
    <property type="entry name" value="Palm_thioest"/>
    <property type="match status" value="1"/>
</dbReference>
<dbReference type="RefSeq" id="XP_018982875.1">
    <property type="nucleotide sequence ID" value="XM_019130633.1"/>
</dbReference>
<evidence type="ECO:0000256" key="1">
    <source>
        <dbReference type="ARBA" id="ARBA00010758"/>
    </source>
</evidence>
<dbReference type="EC" id="3.1.2.22" evidence="2"/>
<dbReference type="Proteomes" id="UP000094336">
    <property type="component" value="Unassembled WGS sequence"/>
</dbReference>
<evidence type="ECO:0000256" key="7">
    <source>
        <dbReference type="ARBA" id="ARBA00023180"/>
    </source>
</evidence>
<dbReference type="PANTHER" id="PTHR11247">
    <property type="entry name" value="PALMITOYL-PROTEIN THIOESTERASE/DOLICHYLDIPHOSPHATASE 1"/>
    <property type="match status" value="1"/>
</dbReference>
<dbReference type="FunFam" id="3.40.50.1820:FF:000107">
    <property type="entry name" value="Palmitoyl-protein thioesterase 1"/>
    <property type="match status" value="1"/>
</dbReference>
<gene>
    <name evidence="9" type="ORF">BABINDRAFT_169147</name>
</gene>
<evidence type="ECO:0000256" key="5">
    <source>
        <dbReference type="ARBA" id="ARBA00022801"/>
    </source>
</evidence>
<evidence type="ECO:0000313" key="9">
    <source>
        <dbReference type="EMBL" id="ODQ77547.1"/>
    </source>
</evidence>
<evidence type="ECO:0000256" key="2">
    <source>
        <dbReference type="ARBA" id="ARBA00012423"/>
    </source>
</evidence>
<dbReference type="OrthoDB" id="10263094at2759"/>
<sequence>MYIPDLVSSLLFTLQALFRLPTPLENAASLPDSQLPLVIWHGLGDTYNSDSMQGVIDVIHREIPNLYVHSVYVNEDGGKDEEAGFFGDASAQIELVCQQLLNDTKLSRGFNAIGFSQGGLFLRAVLEKCGPESTADGSDTISIKNLITFGSPHLGVSDLPTPACGSFDWACRQRNRLLKSQVWNSRVQHQVVPAQYFRAFNENYEKYLENSRFLVFVNNEVEHEKTDTFRANFGTLNNLVLVQFANDTVLVPKESAWFMGDRDEENQLYAFDKTPIYVDNLVGLKKLHLESRIQFHVTEGEHMRIGDDFLIEIARKYL</sequence>
<dbReference type="GO" id="GO:0008474">
    <property type="term" value="F:palmitoyl-(protein) hydrolase activity"/>
    <property type="evidence" value="ECO:0007669"/>
    <property type="project" value="UniProtKB-EC"/>
</dbReference>
<dbReference type="EMBL" id="KV454440">
    <property type="protein sequence ID" value="ODQ77547.1"/>
    <property type="molecule type" value="Genomic_DNA"/>
</dbReference>
<evidence type="ECO:0000256" key="6">
    <source>
        <dbReference type="ARBA" id="ARBA00023157"/>
    </source>
</evidence>
<keyword evidence="6" id="KW-1015">Disulfide bond</keyword>
<keyword evidence="4" id="KW-0732">Signal</keyword>
<protein>
    <recommendedName>
        <fullName evidence="3">Palmitoyl-protein thioesterase 1</fullName>
        <ecNumber evidence="2">3.1.2.22</ecNumber>
    </recommendedName>
    <alternativeName>
        <fullName evidence="8">Palmitoyl-protein hydrolase 1</fullName>
    </alternativeName>
</protein>
<name>A0A1E3QKM5_9ASCO</name>
<dbReference type="PRINTS" id="PR00414">
    <property type="entry name" value="PPTHIESTRASE"/>
</dbReference>
<comment type="similarity">
    <text evidence="1">Belongs to the palmitoyl-protein thioesterase family.</text>
</comment>
<reference evidence="10" key="1">
    <citation type="submission" date="2016-05" db="EMBL/GenBank/DDBJ databases">
        <title>Comparative genomics of biotechnologically important yeasts.</title>
        <authorList>
            <consortium name="DOE Joint Genome Institute"/>
            <person name="Riley R."/>
            <person name="Haridas S."/>
            <person name="Wolfe K.H."/>
            <person name="Lopes M.R."/>
            <person name="Hittinger C.T."/>
            <person name="Goker M."/>
            <person name="Salamov A."/>
            <person name="Wisecaver J."/>
            <person name="Long T.M."/>
            <person name="Aerts A.L."/>
            <person name="Barry K."/>
            <person name="Choi C."/>
            <person name="Clum A."/>
            <person name="Coughlan A.Y."/>
            <person name="Deshpande S."/>
            <person name="Douglass A.P."/>
            <person name="Hanson S.J."/>
            <person name="Klenk H.-P."/>
            <person name="Labutti K."/>
            <person name="Lapidus A."/>
            <person name="Lindquist E."/>
            <person name="Lipzen A."/>
            <person name="Meier-Kolthoff J.P."/>
            <person name="Ohm R.A."/>
            <person name="Otillar R.P."/>
            <person name="Pangilinan J."/>
            <person name="Peng Y."/>
            <person name="Rokas A."/>
            <person name="Rosa C.A."/>
            <person name="Scheuner C."/>
            <person name="Sibirny A.A."/>
            <person name="Slot J.C."/>
            <person name="Stielow J.B."/>
            <person name="Sun H."/>
            <person name="Kurtzman C.P."/>
            <person name="Blackwell M."/>
            <person name="Grigoriev I.V."/>
            <person name="Jeffries T.W."/>
        </authorList>
    </citation>
    <scope>NUCLEOTIDE SEQUENCE [LARGE SCALE GENOMIC DNA]</scope>
    <source>
        <strain evidence="10">NRRL Y-12698</strain>
    </source>
</reference>
<accession>A0A1E3QKM5</accession>
<evidence type="ECO:0000256" key="4">
    <source>
        <dbReference type="ARBA" id="ARBA00022729"/>
    </source>
</evidence>